<evidence type="ECO:0000313" key="7">
    <source>
        <dbReference type="Proteomes" id="UP000007819"/>
    </source>
</evidence>
<dbReference type="InterPro" id="IPR036259">
    <property type="entry name" value="MFS_trans_sf"/>
</dbReference>
<keyword evidence="4 5" id="KW-0472">Membrane</keyword>
<dbReference type="OrthoDB" id="6629699at2759"/>
<feature type="transmembrane region" description="Helical" evidence="5">
    <location>
        <begin position="92"/>
        <end position="111"/>
    </location>
</feature>
<protein>
    <recommendedName>
        <fullName evidence="8">Inorganic phosphate cotransporter</fullName>
    </recommendedName>
</protein>
<evidence type="ECO:0008006" key="8">
    <source>
        <dbReference type="Google" id="ProtNLM"/>
    </source>
</evidence>
<evidence type="ECO:0000256" key="5">
    <source>
        <dbReference type="SAM" id="Phobius"/>
    </source>
</evidence>
<keyword evidence="3 5" id="KW-1133">Transmembrane helix</keyword>
<dbReference type="GO" id="GO:0022857">
    <property type="term" value="F:transmembrane transporter activity"/>
    <property type="evidence" value="ECO:0007669"/>
    <property type="project" value="InterPro"/>
</dbReference>
<proteinExistence type="predicted"/>
<keyword evidence="7" id="KW-1185">Reference proteome</keyword>
<organism evidence="6 7">
    <name type="scientific">Acyrthosiphon pisum</name>
    <name type="common">Pea aphid</name>
    <dbReference type="NCBI Taxonomy" id="7029"/>
    <lineage>
        <taxon>Eukaryota</taxon>
        <taxon>Metazoa</taxon>
        <taxon>Ecdysozoa</taxon>
        <taxon>Arthropoda</taxon>
        <taxon>Hexapoda</taxon>
        <taxon>Insecta</taxon>
        <taxon>Pterygota</taxon>
        <taxon>Neoptera</taxon>
        <taxon>Paraneoptera</taxon>
        <taxon>Hemiptera</taxon>
        <taxon>Sternorrhyncha</taxon>
        <taxon>Aphidomorpha</taxon>
        <taxon>Aphidoidea</taxon>
        <taxon>Aphididae</taxon>
        <taxon>Macrosiphini</taxon>
        <taxon>Acyrthosiphon</taxon>
    </lineage>
</organism>
<dbReference type="PANTHER" id="PTHR11662:SF415">
    <property type="entry name" value="AT30085P-RELATED"/>
    <property type="match status" value="1"/>
</dbReference>
<dbReference type="RefSeq" id="XP_029343576.1">
    <property type="nucleotide sequence ID" value="XM_029487716.1"/>
</dbReference>
<reference evidence="7" key="1">
    <citation type="submission" date="2010-06" db="EMBL/GenBank/DDBJ databases">
        <authorList>
            <person name="Jiang H."/>
            <person name="Abraham K."/>
            <person name="Ali S."/>
            <person name="Alsbrooks S.L."/>
            <person name="Anim B.N."/>
            <person name="Anosike U.S."/>
            <person name="Attaway T."/>
            <person name="Bandaranaike D.P."/>
            <person name="Battles P.K."/>
            <person name="Bell S.N."/>
            <person name="Bell A.V."/>
            <person name="Beltran B."/>
            <person name="Bickham C."/>
            <person name="Bustamante Y."/>
            <person name="Caleb T."/>
            <person name="Canada A."/>
            <person name="Cardenas V."/>
            <person name="Carter K."/>
            <person name="Chacko J."/>
            <person name="Chandrabose M.N."/>
            <person name="Chavez D."/>
            <person name="Chavez A."/>
            <person name="Chen L."/>
            <person name="Chu H.-S."/>
            <person name="Claassen K.J."/>
            <person name="Cockrell R."/>
            <person name="Collins M."/>
            <person name="Cooper J.A."/>
            <person name="Cree A."/>
            <person name="Curry S.M."/>
            <person name="Da Y."/>
            <person name="Dao M.D."/>
            <person name="Das B."/>
            <person name="Davila M.-L."/>
            <person name="Davy-Carroll L."/>
            <person name="Denson S."/>
            <person name="Dinh H."/>
            <person name="Ebong V.E."/>
            <person name="Edwards J.R."/>
            <person name="Egan A."/>
            <person name="El-Daye J."/>
            <person name="Escobedo L."/>
            <person name="Fernandez S."/>
            <person name="Fernando P.R."/>
            <person name="Flagg N."/>
            <person name="Forbes L.D."/>
            <person name="Fowler R.G."/>
            <person name="Fu Q."/>
            <person name="Gabisi R.A."/>
            <person name="Ganer J."/>
            <person name="Garbino Pronczuk A."/>
            <person name="Garcia R.M."/>
            <person name="Garner T."/>
            <person name="Garrett T.E."/>
            <person name="Gonzalez D.A."/>
            <person name="Hamid H."/>
            <person name="Hawkins E.S."/>
            <person name="Hirani K."/>
            <person name="Hogues M.E."/>
            <person name="Hollins B."/>
            <person name="Hsiao C.-H."/>
            <person name="Jabil R."/>
            <person name="James M.L."/>
            <person name="Jhangiani S.N."/>
            <person name="Johnson B."/>
            <person name="Johnson Q."/>
            <person name="Joshi V."/>
            <person name="Kalu J.B."/>
            <person name="Kam C."/>
            <person name="Kashfia A."/>
            <person name="Keebler J."/>
            <person name="Kisamo H."/>
            <person name="Kovar C.L."/>
            <person name="Lago L.A."/>
            <person name="Lai C.-Y."/>
            <person name="Laidlaw J."/>
            <person name="Lara F."/>
            <person name="Le T.-K."/>
            <person name="Lee S.L."/>
            <person name="Legall F.H."/>
            <person name="Lemon S.J."/>
            <person name="Lewis L.R."/>
            <person name="Li B."/>
            <person name="Liu Y."/>
            <person name="Liu Y.-S."/>
            <person name="Lopez J."/>
            <person name="Lozado R.J."/>
            <person name="Lu J."/>
            <person name="Madu R.C."/>
            <person name="Maheshwari M."/>
            <person name="Maheshwari R."/>
            <person name="Malloy K."/>
            <person name="Martinez E."/>
            <person name="Mathew T."/>
            <person name="Mercado I.C."/>
            <person name="Mercado C."/>
            <person name="Meyer B."/>
            <person name="Montgomery K."/>
            <person name="Morgan M.B."/>
            <person name="Munidasa M."/>
            <person name="Nazareth L.V."/>
            <person name="Nelson J."/>
            <person name="Ng B.M."/>
            <person name="Nguyen N.B."/>
            <person name="Nguyen P.Q."/>
            <person name="Nguyen T."/>
            <person name="Obregon M."/>
            <person name="Okwuonu G.O."/>
            <person name="Onwere C.G."/>
            <person name="Orozco G."/>
            <person name="Parra A."/>
            <person name="Patel S."/>
            <person name="Patil S."/>
            <person name="Perez A."/>
            <person name="Perez Y."/>
            <person name="Pham C."/>
            <person name="Primus E.L."/>
            <person name="Pu L.-L."/>
            <person name="Puazo M."/>
            <person name="Qin X."/>
            <person name="Quiroz J.B."/>
            <person name="Reese J."/>
            <person name="Richards S."/>
            <person name="Rives C.M."/>
            <person name="Robberts R."/>
            <person name="Ruiz S.J."/>
            <person name="Ruiz M.J."/>
            <person name="Santibanez J."/>
            <person name="Schneider B.W."/>
            <person name="Sisson I."/>
            <person name="Smith M."/>
            <person name="Sodergren E."/>
            <person name="Song X.-Z."/>
            <person name="Song B.B."/>
            <person name="Summersgill H."/>
            <person name="Thelus R."/>
            <person name="Thornton R.D."/>
            <person name="Trejos Z.Y."/>
            <person name="Usmani K."/>
            <person name="Vattathil S."/>
            <person name="Villasana D."/>
            <person name="Walker D.L."/>
            <person name="Wang S."/>
            <person name="Wang K."/>
            <person name="White C.S."/>
            <person name="Williams A.C."/>
            <person name="Williamson J."/>
            <person name="Wilson K."/>
            <person name="Woghiren I.O."/>
            <person name="Woodworth J.R."/>
            <person name="Worley K.C."/>
            <person name="Wright R.A."/>
            <person name="Wu W."/>
            <person name="Young L."/>
            <person name="Zhang L."/>
            <person name="Zhang J."/>
            <person name="Zhu Y."/>
            <person name="Muzny D.M."/>
            <person name="Weinstock G."/>
            <person name="Gibbs R.A."/>
        </authorList>
    </citation>
    <scope>NUCLEOTIDE SEQUENCE [LARGE SCALE GENOMIC DNA]</scope>
    <source>
        <strain evidence="7">LSR1</strain>
    </source>
</reference>
<accession>A0A8R2NMH7</accession>
<dbReference type="PANTHER" id="PTHR11662">
    <property type="entry name" value="SOLUTE CARRIER FAMILY 17"/>
    <property type="match status" value="1"/>
</dbReference>
<evidence type="ECO:0000313" key="6">
    <source>
        <dbReference type="EnsemblMetazoa" id="XP_029343576.1"/>
    </source>
</evidence>
<evidence type="ECO:0000256" key="4">
    <source>
        <dbReference type="ARBA" id="ARBA00023136"/>
    </source>
</evidence>
<reference evidence="6" key="2">
    <citation type="submission" date="2022-06" db="UniProtKB">
        <authorList>
            <consortium name="EnsemblMetazoa"/>
        </authorList>
    </citation>
    <scope>IDENTIFICATION</scope>
</reference>
<dbReference type="InterPro" id="IPR050382">
    <property type="entry name" value="MFS_Na/Anion_cotransporter"/>
</dbReference>
<dbReference type="GO" id="GO:0016020">
    <property type="term" value="C:membrane"/>
    <property type="evidence" value="ECO:0007669"/>
    <property type="project" value="UniProtKB-SubCell"/>
</dbReference>
<dbReference type="GO" id="GO:0006820">
    <property type="term" value="P:monoatomic anion transport"/>
    <property type="evidence" value="ECO:0007669"/>
    <property type="project" value="TreeGrafter"/>
</dbReference>
<keyword evidence="2 5" id="KW-0812">Transmembrane</keyword>
<dbReference type="SUPFAM" id="SSF103473">
    <property type="entry name" value="MFS general substrate transporter"/>
    <property type="match status" value="1"/>
</dbReference>
<dbReference type="EnsemblMetazoa" id="XM_029487716.1">
    <property type="protein sequence ID" value="XP_029343576.1"/>
    <property type="gene ID" value="LOC100161562"/>
</dbReference>
<name>A0A8R2NMH7_ACYPI</name>
<feature type="transmembrane region" description="Helical" evidence="5">
    <location>
        <begin position="24"/>
        <end position="44"/>
    </location>
</feature>
<dbReference type="Proteomes" id="UP000007819">
    <property type="component" value="Chromosome A1"/>
</dbReference>
<dbReference type="KEGG" id="api:100161562"/>
<dbReference type="Pfam" id="PF07690">
    <property type="entry name" value="MFS_1"/>
    <property type="match status" value="1"/>
</dbReference>
<feature type="transmembrane region" description="Helical" evidence="5">
    <location>
        <begin position="56"/>
        <end position="80"/>
    </location>
</feature>
<dbReference type="InterPro" id="IPR011701">
    <property type="entry name" value="MFS"/>
</dbReference>
<dbReference type="GeneID" id="100161562"/>
<evidence type="ECO:0000256" key="1">
    <source>
        <dbReference type="ARBA" id="ARBA00004141"/>
    </source>
</evidence>
<dbReference type="Gene3D" id="1.20.1250.20">
    <property type="entry name" value="MFS general substrate transporter like domains"/>
    <property type="match status" value="1"/>
</dbReference>
<dbReference type="AlphaFoldDB" id="A0A8R2NMH7"/>
<evidence type="ECO:0000256" key="2">
    <source>
        <dbReference type="ARBA" id="ARBA00022692"/>
    </source>
</evidence>
<evidence type="ECO:0000256" key="3">
    <source>
        <dbReference type="ARBA" id="ARBA00022989"/>
    </source>
</evidence>
<sequence>MVFAGNVGPGIGVMCASFVGCDKIIATLCFTLGLALMGFCYPSIRVNSLDLSPNYAPTIMALVNGIGCLSGMATPYIAGILTQNRTVLEWRLVFWIMMAVMTVSSLVYAIYGSGELQPWDNLQPYYLKENKKSKRGLPIYTNRDSVILS</sequence>
<comment type="subcellular location">
    <subcellularLocation>
        <location evidence="1">Membrane</location>
        <topology evidence="1">Multi-pass membrane protein</topology>
    </subcellularLocation>
</comment>